<evidence type="ECO:0000313" key="3">
    <source>
        <dbReference type="Proteomes" id="UP000239865"/>
    </source>
</evidence>
<sequence>MLREFGFSNYYGFREGITVSFELGANCPKTISNGLSVSTIMCVKGANAAGKTTVLRALSFVGEFATKSFSAKPNAAIPIASYFRSEDPTEFFVDFEVGGVRYIYEAAMTDRTVVSEEIFRKVKKKTSLLRREGDRIVSNIADWSLLKVMKLRSNVSVIATARQYDFSELDGVFNFFSSINGNVAFSGLLYEKASLSDVAKELYADPDRRDFVEGFLKEVDAGITQFVVYEFKEPDPVDPEKDKKTYVPFFVHGAPENAITWHTESSGTRALVHKLSKIKQAIRSGGVLLADELDLHLHPKIVPKLLQLFTCSQSNPHCAQLVFTTHQSDVLDIAGKYRTLIVSKRDNESFGYRLDEVAGDLVRNDRPVAPIYDAGKIGGVPRV</sequence>
<accession>A0A2S7DJY4</accession>
<dbReference type="OrthoDB" id="9809324at2"/>
<dbReference type="PANTHER" id="PTHR40396">
    <property type="entry name" value="ATPASE-LIKE PROTEIN"/>
    <property type="match status" value="1"/>
</dbReference>
<protein>
    <recommendedName>
        <fullName evidence="1">ATPase AAA-type core domain-containing protein</fullName>
    </recommendedName>
</protein>
<dbReference type="GO" id="GO:0016887">
    <property type="term" value="F:ATP hydrolysis activity"/>
    <property type="evidence" value="ECO:0007669"/>
    <property type="project" value="InterPro"/>
</dbReference>
<dbReference type="EMBL" id="MDEH01000002">
    <property type="protein sequence ID" value="PPU74107.1"/>
    <property type="molecule type" value="Genomic_DNA"/>
</dbReference>
<dbReference type="AlphaFoldDB" id="A0A2S7DJY4"/>
<dbReference type="PANTHER" id="PTHR40396:SF1">
    <property type="entry name" value="ATPASE AAA-TYPE CORE DOMAIN-CONTAINING PROTEIN"/>
    <property type="match status" value="1"/>
</dbReference>
<feature type="domain" description="ATPase AAA-type core" evidence="1">
    <location>
        <begin position="40"/>
        <end position="331"/>
    </location>
</feature>
<gene>
    <name evidence="2" type="ORF">XmelCFBP4644_06645</name>
</gene>
<reference evidence="2 3" key="1">
    <citation type="submission" date="2016-08" db="EMBL/GenBank/DDBJ databases">
        <authorList>
            <person name="Seilhamer J.J."/>
        </authorList>
    </citation>
    <scope>NUCLEOTIDE SEQUENCE [LARGE SCALE GENOMIC DNA]</scope>
    <source>
        <strain evidence="2 3">CFBP4644</strain>
    </source>
</reference>
<dbReference type="InterPro" id="IPR003959">
    <property type="entry name" value="ATPase_AAA_core"/>
</dbReference>
<dbReference type="RefSeq" id="WP_104586391.1">
    <property type="nucleotide sequence ID" value="NZ_JAJGQH010000005.1"/>
</dbReference>
<dbReference type="GO" id="GO:0005524">
    <property type="term" value="F:ATP binding"/>
    <property type="evidence" value="ECO:0007669"/>
    <property type="project" value="InterPro"/>
</dbReference>
<dbReference type="Proteomes" id="UP000239865">
    <property type="component" value="Unassembled WGS sequence"/>
</dbReference>
<organism evidence="2 3">
    <name type="scientific">Xanthomonas melonis</name>
    <dbReference type="NCBI Taxonomy" id="56456"/>
    <lineage>
        <taxon>Bacteria</taxon>
        <taxon>Pseudomonadati</taxon>
        <taxon>Pseudomonadota</taxon>
        <taxon>Gammaproteobacteria</taxon>
        <taxon>Lysobacterales</taxon>
        <taxon>Lysobacteraceae</taxon>
        <taxon>Xanthomonas</taxon>
    </lineage>
</organism>
<dbReference type="SUPFAM" id="SSF52540">
    <property type="entry name" value="P-loop containing nucleoside triphosphate hydrolases"/>
    <property type="match status" value="1"/>
</dbReference>
<dbReference type="Pfam" id="PF13304">
    <property type="entry name" value="AAA_21"/>
    <property type="match status" value="1"/>
</dbReference>
<name>A0A2S7DJY4_9XANT</name>
<dbReference type="Gene3D" id="3.40.50.300">
    <property type="entry name" value="P-loop containing nucleotide triphosphate hydrolases"/>
    <property type="match status" value="1"/>
</dbReference>
<evidence type="ECO:0000259" key="1">
    <source>
        <dbReference type="Pfam" id="PF13304"/>
    </source>
</evidence>
<dbReference type="InterPro" id="IPR027417">
    <property type="entry name" value="P-loop_NTPase"/>
</dbReference>
<comment type="caution">
    <text evidence="2">The sequence shown here is derived from an EMBL/GenBank/DDBJ whole genome shotgun (WGS) entry which is preliminary data.</text>
</comment>
<proteinExistence type="predicted"/>
<evidence type="ECO:0000313" key="2">
    <source>
        <dbReference type="EMBL" id="PPU74107.1"/>
    </source>
</evidence>